<evidence type="ECO:0000256" key="1">
    <source>
        <dbReference type="SAM" id="Phobius"/>
    </source>
</evidence>
<keyword evidence="2" id="KW-0614">Plasmid</keyword>
<feature type="transmembrane region" description="Helical" evidence="1">
    <location>
        <begin position="58"/>
        <end position="79"/>
    </location>
</feature>
<name>W0FTM2_9ACTN</name>
<feature type="transmembrane region" description="Helical" evidence="1">
    <location>
        <begin position="20"/>
        <end position="38"/>
    </location>
</feature>
<keyword evidence="1" id="KW-0472">Membrane</keyword>
<dbReference type="RefSeq" id="WP_024127911.1">
    <property type="nucleotide sequence ID" value="NC_023316.1"/>
</dbReference>
<geneLocation type="plasmid" evidence="2">
    <name>pZL1</name>
</geneLocation>
<feature type="transmembrane region" description="Helical" evidence="1">
    <location>
        <begin position="99"/>
        <end position="127"/>
    </location>
</feature>
<keyword evidence="1" id="KW-1133">Transmembrane helix</keyword>
<dbReference type="EMBL" id="KF501372">
    <property type="protein sequence ID" value="AHF46185.1"/>
    <property type="molecule type" value="Genomic_DNA"/>
</dbReference>
<proteinExistence type="predicted"/>
<dbReference type="AlphaFoldDB" id="W0FTM2"/>
<organism evidence="2">
    <name type="scientific">Streptomyces sp. 14R-10</name>
    <dbReference type="NCBI Taxonomy" id="1442159"/>
    <lineage>
        <taxon>Bacteria</taxon>
        <taxon>Bacillati</taxon>
        <taxon>Actinomycetota</taxon>
        <taxon>Actinomycetes</taxon>
        <taxon>Kitasatosporales</taxon>
        <taxon>Streptomycetaceae</taxon>
        <taxon>Streptomyces</taxon>
    </lineage>
</organism>
<evidence type="ECO:0000313" key="2">
    <source>
        <dbReference type="EMBL" id="AHF46185.1"/>
    </source>
</evidence>
<reference evidence="2" key="1">
    <citation type="submission" date="2013-08" db="EMBL/GenBank/DDBJ databases">
        <title>Two distinct conjugal transfer systems on Streptomyces plasmid pZL1.</title>
        <authorList>
            <person name="Zhao L."/>
            <person name="Zhong L."/>
            <person name="Qin Z."/>
        </authorList>
    </citation>
    <scope>NUCLEOTIDE SEQUENCE</scope>
    <source>
        <strain evidence="2">14R-10</strain>
        <plasmid evidence="2">pZL1</plasmid>
    </source>
</reference>
<sequence>MQPSGDFTTLMDALDGFLKWVNYIGLGVGGLMVTTGIFRQALGNQAGDTLRAHRGVRLITNGAFVVVATAAPRLFILMTSDAPGEDGGEPAPGGDDFDIAPFLLWGGASLGALALAALAGLGGLRLWRDRRAKRRRRQALERSHDTIATSYTVDYLGDVLEWLERPTLADVSVPETAALVQALAAADDARLGDDLDRYQQAVAALGTAWQAADDRARRTGLRDLPAAEQRAAEQARKLLVLALDDGGSERERRAAYGKARSLLDGILVVPPQALRVLEDDQRLALPRKSL</sequence>
<gene>
    <name evidence="2" type="ORF">pZL1.20</name>
</gene>
<keyword evidence="1" id="KW-0812">Transmembrane</keyword>
<protein>
    <submittedName>
        <fullName evidence="2">Putative integral membrane protein</fullName>
    </submittedName>
</protein>
<accession>W0FTM2</accession>